<evidence type="ECO:0000313" key="2">
    <source>
        <dbReference type="EMBL" id="RGE57792.1"/>
    </source>
</evidence>
<evidence type="ECO:0000313" key="3">
    <source>
        <dbReference type="Proteomes" id="UP000261166"/>
    </source>
</evidence>
<reference evidence="2 3" key="1">
    <citation type="submission" date="2018-08" db="EMBL/GenBank/DDBJ databases">
        <title>A genome reference for cultivated species of the human gut microbiota.</title>
        <authorList>
            <person name="Zou Y."/>
            <person name="Xue W."/>
            <person name="Luo G."/>
        </authorList>
    </citation>
    <scope>NUCLEOTIDE SEQUENCE [LARGE SCALE GENOMIC DNA]</scope>
    <source>
        <strain evidence="2 3">AF26-4BH</strain>
    </source>
</reference>
<organism evidence="2 3">
    <name type="scientific">Eisenbergiella massiliensis</name>
    <dbReference type="NCBI Taxonomy" id="1720294"/>
    <lineage>
        <taxon>Bacteria</taxon>
        <taxon>Bacillati</taxon>
        <taxon>Bacillota</taxon>
        <taxon>Clostridia</taxon>
        <taxon>Lachnospirales</taxon>
        <taxon>Lachnospiraceae</taxon>
        <taxon>Eisenbergiella</taxon>
    </lineage>
</organism>
<name>A0A3E3I0L7_9FIRM</name>
<feature type="compositionally biased region" description="Basic and acidic residues" evidence="1">
    <location>
        <begin position="1"/>
        <end position="35"/>
    </location>
</feature>
<dbReference type="AlphaFoldDB" id="A0A3E3I0L7"/>
<sequence length="129" mass="14538">MNKEPRLRFTDEERSDPALEKPIRKAEKAAARADKAQANIPKKKVRQTVIDPDTGKKTSKLTFEDKKKPPSKVSQGVREAPVHLVVGKLHKEIRETEQDNVGVESAHKSEEAVETGAYLVREGYRSHKL</sequence>
<gene>
    <name evidence="2" type="ORF">DWY69_31465</name>
</gene>
<accession>A0A3E3I0L7</accession>
<dbReference type="Proteomes" id="UP000261166">
    <property type="component" value="Unassembled WGS sequence"/>
</dbReference>
<comment type="caution">
    <text evidence="2">The sequence shown here is derived from an EMBL/GenBank/DDBJ whole genome shotgun (WGS) entry which is preliminary data.</text>
</comment>
<proteinExistence type="predicted"/>
<feature type="region of interest" description="Disordered" evidence="1">
    <location>
        <begin position="1"/>
        <end position="77"/>
    </location>
</feature>
<dbReference type="EMBL" id="QVLU01000081">
    <property type="protein sequence ID" value="RGE57792.1"/>
    <property type="molecule type" value="Genomic_DNA"/>
</dbReference>
<protein>
    <submittedName>
        <fullName evidence="2">CHAP domain-containing protein</fullName>
    </submittedName>
</protein>
<feature type="non-terminal residue" evidence="2">
    <location>
        <position position="129"/>
    </location>
</feature>
<evidence type="ECO:0000256" key="1">
    <source>
        <dbReference type="SAM" id="MobiDB-lite"/>
    </source>
</evidence>